<sequence>MKKLIYITTTFIVLFVTSEIIFGHQLGEDKPNHGKQLNDLNPHHDLKIWNFNKLRSSNEKEENNKDDAFDDESHGQFDSINIESFENKYNAQNKKFTLYNDPQNKNYLSSLKGVNHDNEQSNKKVTVPKNSFIQNSDAPTFDSNIFKIIDAISGIDTVKENISFIYVKLGTLEELRDILRKFYTDKDIELKSVLDKHSQINNELDKIFKEYQPQRNSVINEMSNLHNPLYNFYNTSSGNYSSYTSSQRNLVYTFIPALRKIESEIENGINSMESTYEKLSKTKTAELKTTLENYARSVMDYNNKIVESIKSPSILDDKKTIEFIQFLIDTLNTRKKPQSIKNKLIFILNQINEAKKKYNWHKLVCRQMHMFMTSYIKEIVPYRYKEYFYDFTLTSSKRAIIAYNEDRLKALEKLYKYLKEVLFHIFKMLGRLLIENPDPQNTLVFKDDIHDFDLAIHKSKFKELKDQFFEIFKDEWESYNGKIIEKSDSIDEEKMAILENMNKYKNLIDSMESSQKKGLEEKNKYLDEIQKKLDKETYEEKQEGFTMSLELGKTWETKKKEILEKLNKDNSETVQLREQLKDTFKKCSDMIAEKNHMKELTSEINEKIKDISDKQEYIKKAIDLEKEVKKNIVYFDELGKQSPYEIKQYLETKDEIHNTIKSELSEIYEGNIDELYNELSSIVKENAIDNTKDKKKLEDLKSKINDEYKKIENIKIQMDASRLSTIEDNKNKLINTILEAKKYIYKEIQNDVNQRLDNFKNKETGLLNNINDYSKHNDELSNYKTTISKIRDQYNEKTNVGNIQEEESKEIQEKIKEYMTKISTKEDEILKNINEVKHMKDNFLDKVNIYTNFDDIYKENVDSEHNQFTELTKKIKTDVVNKEFNEYEQMLGDSKALILQTNKSIEEEYQNINTLKKANEYIQLCDNTTELIKNFHNKRNELSEILNKNIESINNTTSIEKSYAENFINTLTNKTKELDDIFKDASLNEHKKTNEELKTYFNDLKENLGKDSKSTLSQQFNGKEKLFNDIIQKNVDINKNISNIEKEIYSSIHNINEDIENEIEKNIKSLNTQVFEKVKTNVANLNEIKEKLKQYNFDDFEKEKNKKYTDEMNKIKDDVTTLNNKIDKNITKLTEIEKSSENYTSEIKTQIDKSEKVTDKTIYKEEPKEIEKKIKNIITKIDRKKNIFEEINKLLNEISKIETDKTSEDELKDIDASYVTSLSNLFLGKIDEEKKKAENTIKSIETYIENFDIIKKKSNEMQMEIDVENLNISYDEDKYRSINKDNETYFVNINEKSLKLKNDISGISNINDIKKELQSNVTDAQNHNNEIDQYLKNISEIYNILKLKSIQSIVDKVKEYTNQIEQNNKNIKNELDKTQIIVDSLKTELDLKACESKLNSPIDDKDIDDCISTITDLKKFILSEEDYLKNCYKNSEEHNKIASINFKNIEITDNQSQYIIATKRDLDTHNHDSNIGKLNEHKNKSKAYKDEIDNNIKKLEENKKIFENYKQETTVLLNKYSALALKNKFDQTKKDSELIIKEIKDIHKNCIVQSETSEQKMNKIKNEQIFIDDSNTNNDKSNNAIISIQGSIEKFKTKLLNINGIMQKSNDCLKETTDIEEQISKLSINNQDTELVNNEIKLNDFKKFLSSLKEKKIYIQDREKELNEVNSQIKNIENDVNQYKKDYEIGIVEKINEIAKANKDKIESTKESIEPIIQNIMSSFNSNDLEDIASNEALETYKTNMNNTYNEFMESYDLIKKYSETVSKEPTIYEDIKNTRIEAQNELLKNIKNENKAKLYLDDIKANEFDRLVIYFMNKLNTLNDKFNSEYIKIDEGLDNISKYIDNVKNSTDEDSLQKVLNQTKYEYLNIIKKTYYSYKYDADNIFRNIVKLSNSLNIQIQTNSGIDLSKNINAAISSYLNSSQNDPLIFVSPSLNKLKTYTKINNSYNTLLDIFKKSQDLHKKEQQTLDLIFGNRRLYETVQTTNELKKTLNDLKNKKENILNGVKLVLDKSNEIRQLSFGSQNYDTILEASKYNQIKTKIDNYEQEKEQLRRNFDITTMEEKLENIIKSIEQLENDYNSSEENNNHLQSKKKLNELTKTFNTEIKNIENKIIEKNNLISKLIEDRKDCLLFTNTELIEALKNKSNNYSEFITSATNFSKEFLKYIYDTSNSLNDDINALQTKYNLNESNKDVTRIFVDVTNDNNDLIKTEKEATQAVSNLTKLFSIDLQNADVNELYNNKLQMIYFNSEAQKSIDHIKQLYKKILAFKLSNIDQINTKYSDISKLFDNIIQSQKNKLTENLNNLKETEQYISDQKNNFLHIRKETINPDLNTLKEIYNNIIARENKIHEIENINNNEKDNITLYMDAITNLMGKIQNILDYVTTHENDHNITEQDIQNNDESDKNITEQDIQNNDASDQNITKEDIQNNDESDQNITKQDIQDNDESDVSKIKNNLKNTIQSLQQIQQKINETKTQFYDNNSINDIITTISKNTSDVKTHISKDSTIESELMNIQHNLENIKNASHESQSTQVDKYANTVQNYIEEQNKKIEINPNKEEIEDTIEKIKNYNQESEIKLQNILDHQKQVESIKADITKIHTLIKSEYNNNIPYKDAIKYEEDSNNLIYDLNKSQNILNNLIDKNKNIIKDLEYKKNNTQNRNYLFTINRQQEIAEIKHATNTHHDDISDISDIDDIKKTNKERSNSNKHDTPKAKNIINYIKYAGVFMFGFVAIYIIGKFRKKDETDTIDLDISEHVYDTEKNKYYQRSEEFIEIYMNKD</sequence>
<evidence type="ECO:0000256" key="3">
    <source>
        <dbReference type="SAM" id="Phobius"/>
    </source>
</evidence>
<accession>V7PCG0</accession>
<keyword evidence="1" id="KW-0175">Coiled coil</keyword>
<name>V7PCG0_PLAYE</name>
<proteinExistence type="predicted"/>
<feature type="coiled-coil region" evidence="1">
    <location>
        <begin position="1478"/>
        <end position="1509"/>
    </location>
</feature>
<keyword evidence="4" id="KW-0732">Signal</keyword>
<feature type="coiled-coil region" evidence="1">
    <location>
        <begin position="2452"/>
        <end position="2479"/>
    </location>
</feature>
<feature type="region of interest" description="Disordered" evidence="2">
    <location>
        <begin position="2413"/>
        <end position="2450"/>
    </location>
</feature>
<dbReference type="InterPro" id="IPR006499">
    <property type="entry name" value="Reticulocyte-bd"/>
</dbReference>
<evidence type="ECO:0000313" key="5">
    <source>
        <dbReference type="EMBL" id="ETB57251.1"/>
    </source>
</evidence>
<evidence type="ECO:0000256" key="2">
    <source>
        <dbReference type="SAM" id="MobiDB-lite"/>
    </source>
</evidence>
<feature type="coiled-coil region" evidence="1">
    <location>
        <begin position="1659"/>
        <end position="1686"/>
    </location>
</feature>
<feature type="transmembrane region" description="Helical" evidence="3">
    <location>
        <begin position="2722"/>
        <end position="2740"/>
    </location>
</feature>
<keyword evidence="3" id="KW-0812">Transmembrane</keyword>
<gene>
    <name evidence="5" type="ORF">YYC_05048</name>
</gene>
<keyword evidence="3" id="KW-1133">Transmembrane helix</keyword>
<keyword evidence="6" id="KW-1185">Reference proteome</keyword>
<protein>
    <recommendedName>
        <fullName evidence="7">Reticulocyte binding protein</fullName>
    </recommendedName>
</protein>
<dbReference type="NCBIfam" id="TIGR01612">
    <property type="entry name" value="235kDa-fam"/>
    <property type="match status" value="1"/>
</dbReference>
<evidence type="ECO:0008006" key="7">
    <source>
        <dbReference type="Google" id="ProtNLM"/>
    </source>
</evidence>
<evidence type="ECO:0000256" key="1">
    <source>
        <dbReference type="SAM" id="Coils"/>
    </source>
</evidence>
<evidence type="ECO:0000313" key="6">
    <source>
        <dbReference type="Proteomes" id="UP000018538"/>
    </source>
</evidence>
<feature type="coiled-coil region" evidence="1">
    <location>
        <begin position="1307"/>
        <end position="1388"/>
    </location>
</feature>
<evidence type="ECO:0000256" key="4">
    <source>
        <dbReference type="SAM" id="SignalP"/>
    </source>
</evidence>
<keyword evidence="3" id="KW-0472">Membrane</keyword>
<feature type="chain" id="PRO_5004763844" description="Reticulocyte binding protein" evidence="4">
    <location>
        <begin position="24"/>
        <end position="2782"/>
    </location>
</feature>
<dbReference type="OrthoDB" id="376720at2759"/>
<dbReference type="Proteomes" id="UP000018538">
    <property type="component" value="Unassembled WGS sequence"/>
</dbReference>
<feature type="compositionally biased region" description="Polar residues" evidence="2">
    <location>
        <begin position="2413"/>
        <end position="2423"/>
    </location>
</feature>
<reference evidence="5 6" key="1">
    <citation type="submission" date="2013-11" db="EMBL/GenBank/DDBJ databases">
        <title>The Genome Sequence of Plasmodium yoelii 17X.</title>
        <authorList>
            <consortium name="The Broad Institute Genomics Platform"/>
            <consortium name="The Broad Institute Genome Sequencing Center for Infectious Disease"/>
            <person name="Neafsey D."/>
            <person name="Adams J."/>
            <person name="Walker B."/>
            <person name="Young S.K."/>
            <person name="Zeng Q."/>
            <person name="Gargeya S."/>
            <person name="Fitzgerald M."/>
            <person name="Haas B."/>
            <person name="Abouelleil A."/>
            <person name="Alvarado L."/>
            <person name="Chapman S.B."/>
            <person name="Gainer-Dewar J."/>
            <person name="Goldberg J."/>
            <person name="Griggs A."/>
            <person name="Gujja S."/>
            <person name="Hansen M."/>
            <person name="Howarth C."/>
            <person name="Imamovic A."/>
            <person name="Ireland A."/>
            <person name="Larimer J."/>
            <person name="McCowan C."/>
            <person name="Murphy C."/>
            <person name="Pearson M."/>
            <person name="Poon T.W."/>
            <person name="Priest M."/>
            <person name="Roberts A."/>
            <person name="Saif S."/>
            <person name="Shea T."/>
            <person name="Sykes S."/>
            <person name="Wortman J."/>
            <person name="Nusbaum C."/>
            <person name="Birren B."/>
        </authorList>
    </citation>
    <scope>NUCLEOTIDE SEQUENCE [LARGE SCALE GENOMIC DNA]</scope>
    <source>
        <strain evidence="5 6">17X</strain>
    </source>
</reference>
<organism evidence="5 6">
    <name type="scientific">Plasmodium yoelii 17X</name>
    <dbReference type="NCBI Taxonomy" id="1323249"/>
    <lineage>
        <taxon>Eukaryota</taxon>
        <taxon>Sar</taxon>
        <taxon>Alveolata</taxon>
        <taxon>Apicomplexa</taxon>
        <taxon>Aconoidasida</taxon>
        <taxon>Haemosporida</taxon>
        <taxon>Plasmodiidae</taxon>
        <taxon>Plasmodium</taxon>
        <taxon>Plasmodium (Vinckeia)</taxon>
    </lineage>
</organism>
<feature type="signal peptide" evidence="4">
    <location>
        <begin position="1"/>
        <end position="23"/>
    </location>
</feature>
<feature type="coiled-coil region" evidence="1">
    <location>
        <begin position="2036"/>
        <end position="2127"/>
    </location>
</feature>
<dbReference type="EMBL" id="KI635808">
    <property type="protein sequence ID" value="ETB57251.1"/>
    <property type="molecule type" value="Genomic_DNA"/>
</dbReference>